<dbReference type="EMBL" id="GBXM01032571">
    <property type="protein sequence ID" value="JAH76006.1"/>
    <property type="molecule type" value="Transcribed_RNA"/>
</dbReference>
<name>A0A0E9V0C1_ANGAN</name>
<reference evidence="1" key="1">
    <citation type="submission" date="2014-11" db="EMBL/GenBank/DDBJ databases">
        <authorList>
            <person name="Amaro Gonzalez C."/>
        </authorList>
    </citation>
    <scope>NUCLEOTIDE SEQUENCE</scope>
</reference>
<dbReference type="AlphaFoldDB" id="A0A0E9V0C1"/>
<organism evidence="1">
    <name type="scientific">Anguilla anguilla</name>
    <name type="common">European freshwater eel</name>
    <name type="synonym">Muraena anguilla</name>
    <dbReference type="NCBI Taxonomy" id="7936"/>
    <lineage>
        <taxon>Eukaryota</taxon>
        <taxon>Metazoa</taxon>
        <taxon>Chordata</taxon>
        <taxon>Craniata</taxon>
        <taxon>Vertebrata</taxon>
        <taxon>Euteleostomi</taxon>
        <taxon>Actinopterygii</taxon>
        <taxon>Neopterygii</taxon>
        <taxon>Teleostei</taxon>
        <taxon>Anguilliformes</taxon>
        <taxon>Anguillidae</taxon>
        <taxon>Anguilla</taxon>
    </lineage>
</organism>
<reference evidence="1" key="2">
    <citation type="journal article" date="2015" name="Fish Shellfish Immunol.">
        <title>Early steps in the European eel (Anguilla anguilla)-Vibrio vulnificus interaction in the gills: Role of the RtxA13 toxin.</title>
        <authorList>
            <person name="Callol A."/>
            <person name="Pajuelo D."/>
            <person name="Ebbesson L."/>
            <person name="Teles M."/>
            <person name="MacKenzie S."/>
            <person name="Amaro C."/>
        </authorList>
    </citation>
    <scope>NUCLEOTIDE SEQUENCE</scope>
</reference>
<evidence type="ECO:0000313" key="1">
    <source>
        <dbReference type="EMBL" id="JAH71487.1"/>
    </source>
</evidence>
<protein>
    <submittedName>
        <fullName evidence="1">Uncharacterized protein</fullName>
    </submittedName>
</protein>
<proteinExistence type="predicted"/>
<sequence length="38" mass="4526">MRDCDVSILMMPKMVNYQCIRKWLGQGPVRRYIIALLI</sequence>
<dbReference type="EMBL" id="GBXM01037090">
    <property type="protein sequence ID" value="JAH71487.1"/>
    <property type="molecule type" value="Transcribed_RNA"/>
</dbReference>
<accession>A0A0E9V0C1</accession>